<evidence type="ECO:0000313" key="9">
    <source>
        <dbReference type="EMBL" id="OAO16728.1"/>
    </source>
</evidence>
<proteinExistence type="inferred from homology"/>
<dbReference type="GO" id="GO:0008320">
    <property type="term" value="F:protein transmembrane transporter activity"/>
    <property type="evidence" value="ECO:0007669"/>
    <property type="project" value="UniProtKB-UniRule"/>
</dbReference>
<dbReference type="AlphaFoldDB" id="A0A196SI66"/>
<evidence type="ECO:0000256" key="1">
    <source>
        <dbReference type="ARBA" id="ARBA00004448"/>
    </source>
</evidence>
<comment type="function">
    <text evidence="8">Essential core component of the TIM22 complex, a complex that mediates the import and insertion of multi-pass transmembrane proteins into the mitochondrial inner membrane. In the TIM22 complex, it constitutes the voltage-activated and signal-gated channel. Forms a twin-pore translocase that uses the membrane potential as external driving force in 2 voltage-dependent steps.</text>
</comment>
<comment type="subcellular location">
    <subcellularLocation>
        <location evidence="1 8">Mitochondrion inner membrane</location>
        <topology evidence="1 8">Multi-pass membrane protein</topology>
    </subcellularLocation>
</comment>
<comment type="caution">
    <text evidence="9">The sequence shown here is derived from an EMBL/GenBank/DDBJ whole genome shotgun (WGS) entry which is preliminary data.</text>
</comment>
<evidence type="ECO:0000256" key="2">
    <source>
        <dbReference type="ARBA" id="ARBA00008444"/>
    </source>
</evidence>
<dbReference type="GO" id="GO:0045039">
    <property type="term" value="P:protein insertion into mitochondrial inner membrane"/>
    <property type="evidence" value="ECO:0007669"/>
    <property type="project" value="UniProtKB-UniRule"/>
</dbReference>
<dbReference type="GO" id="GO:0042721">
    <property type="term" value="C:TIM22 mitochondrial import inner membrane insertion complex"/>
    <property type="evidence" value="ECO:0007669"/>
    <property type="project" value="UniProtKB-UniRule"/>
</dbReference>
<comment type="subunit">
    <text evidence="8">Component of the TIM22 complex.</text>
</comment>
<evidence type="ECO:0000256" key="8">
    <source>
        <dbReference type="RuleBase" id="RU367038"/>
    </source>
</evidence>
<dbReference type="GO" id="GO:0030943">
    <property type="term" value="F:mitochondrion targeting sequence binding"/>
    <property type="evidence" value="ECO:0007669"/>
    <property type="project" value="TreeGrafter"/>
</dbReference>
<dbReference type="STRING" id="478820.A0A196SI66"/>
<dbReference type="EMBL" id="LXWW01000065">
    <property type="protein sequence ID" value="OAO16728.1"/>
    <property type="molecule type" value="Genomic_DNA"/>
</dbReference>
<keyword evidence="8" id="KW-0813">Transport</keyword>
<feature type="transmembrane region" description="Helical" evidence="8">
    <location>
        <begin position="175"/>
        <end position="194"/>
    </location>
</feature>
<keyword evidence="6 8" id="KW-0496">Mitochondrion</keyword>
<feature type="transmembrane region" description="Helical" evidence="8">
    <location>
        <begin position="62"/>
        <end position="83"/>
    </location>
</feature>
<name>A0A196SI66_BLAHN</name>
<keyword evidence="4 8" id="KW-0999">Mitochondrion inner membrane</keyword>
<evidence type="ECO:0000256" key="3">
    <source>
        <dbReference type="ARBA" id="ARBA00022692"/>
    </source>
</evidence>
<dbReference type="OrthoDB" id="75343at2759"/>
<keyword evidence="3 8" id="KW-0812">Transmembrane</keyword>
<keyword evidence="10" id="KW-1185">Reference proteome</keyword>
<organism evidence="9 10">
    <name type="scientific">Blastocystis sp. subtype 1 (strain ATCC 50177 / NandII)</name>
    <dbReference type="NCBI Taxonomy" id="478820"/>
    <lineage>
        <taxon>Eukaryota</taxon>
        <taxon>Sar</taxon>
        <taxon>Stramenopiles</taxon>
        <taxon>Bigyra</taxon>
        <taxon>Opalozoa</taxon>
        <taxon>Opalinata</taxon>
        <taxon>Blastocystidae</taxon>
        <taxon>Blastocystis</taxon>
    </lineage>
</organism>
<accession>A0A196SI66</accession>
<keyword evidence="8" id="KW-0653">Protein transport</keyword>
<evidence type="ECO:0000313" key="10">
    <source>
        <dbReference type="Proteomes" id="UP000078348"/>
    </source>
</evidence>
<protein>
    <recommendedName>
        <fullName evidence="8">Mitochondrial import inner membrane translocase subunit TIM22</fullName>
    </recommendedName>
</protein>
<dbReference type="PANTHER" id="PTHR14110:SF0">
    <property type="entry name" value="MITOCHONDRIAL IMPORT INNER MEMBRANE TRANSLOCASE SUBUNIT TIM22"/>
    <property type="match status" value="1"/>
</dbReference>
<gene>
    <name evidence="9" type="ORF">AV274_1569</name>
</gene>
<evidence type="ECO:0000256" key="6">
    <source>
        <dbReference type="ARBA" id="ARBA00023128"/>
    </source>
</evidence>
<evidence type="ECO:0000256" key="7">
    <source>
        <dbReference type="ARBA" id="ARBA00023136"/>
    </source>
</evidence>
<dbReference type="Pfam" id="PF02466">
    <property type="entry name" value="Tim17"/>
    <property type="match status" value="1"/>
</dbReference>
<keyword evidence="8" id="KW-0811">Translocation</keyword>
<keyword evidence="5 8" id="KW-1133">Transmembrane helix</keyword>
<evidence type="ECO:0000256" key="5">
    <source>
        <dbReference type="ARBA" id="ARBA00022989"/>
    </source>
</evidence>
<dbReference type="Proteomes" id="UP000078348">
    <property type="component" value="Unassembled WGS sequence"/>
</dbReference>
<dbReference type="PANTHER" id="PTHR14110">
    <property type="entry name" value="MITOCHONDRIAL IMPORT INNER MEMBRANE TRANSLOCASE SUBUNIT TIM22"/>
    <property type="match status" value="1"/>
</dbReference>
<sequence length="195" mass="20791">MQTSPEELEKLLLKKKPNTGPLPSVEKIPYRESIRFVVRPPIKSEDFSLIPKNVGEVNNSCFIKLVTGGILAAGMGGVFGFFLGSLSQMTNPMASQPMDPAQRGKASVGSELKKSMRYTYLKGKSMARSMAVFGAVYTALECVTERVLGTKSIWTNALAGCGAGLAFGAKNGPTAACLSCVGFAAFGIVIDMFMF</sequence>
<keyword evidence="7 8" id="KW-0472">Membrane</keyword>
<comment type="similarity">
    <text evidence="2 8">Belongs to the Tim17/Tim22/Tim23 family.</text>
</comment>
<dbReference type="InterPro" id="IPR039175">
    <property type="entry name" value="TIM22"/>
</dbReference>
<reference evidence="9 10" key="1">
    <citation type="submission" date="2016-05" db="EMBL/GenBank/DDBJ databases">
        <title>Nuclear genome of Blastocystis sp. subtype 1 NandII.</title>
        <authorList>
            <person name="Gentekaki E."/>
            <person name="Curtis B."/>
            <person name="Stairs C."/>
            <person name="Eme L."/>
            <person name="Herman E."/>
            <person name="Klimes V."/>
            <person name="Arias M.C."/>
            <person name="Elias M."/>
            <person name="Hilliou F."/>
            <person name="Klute M."/>
            <person name="Malik S.-B."/>
            <person name="Pightling A."/>
            <person name="Rachubinski R."/>
            <person name="Salas D."/>
            <person name="Schlacht A."/>
            <person name="Suga H."/>
            <person name="Archibald J."/>
            <person name="Ball S.G."/>
            <person name="Clark G."/>
            <person name="Dacks J."/>
            <person name="Van Der Giezen M."/>
            <person name="Tsaousis A."/>
            <person name="Roger A."/>
        </authorList>
    </citation>
    <scope>NUCLEOTIDE SEQUENCE [LARGE SCALE GENOMIC DNA]</scope>
    <source>
        <strain evidence="10">ATCC 50177 / NandII</strain>
    </source>
</reference>
<evidence type="ECO:0000256" key="4">
    <source>
        <dbReference type="ARBA" id="ARBA00022792"/>
    </source>
</evidence>